<dbReference type="EMBL" id="CP002117">
    <property type="protein sequence ID" value="ADN35425.1"/>
    <property type="molecule type" value="Genomic_DNA"/>
</dbReference>
<accession>E1RI40</accession>
<organism evidence="1 2">
    <name type="scientific">Methanolacinia petrolearia (strain DSM 11571 / OCM 486 / SEBR 4847)</name>
    <name type="common">Methanoplanus petrolearius</name>
    <dbReference type="NCBI Taxonomy" id="679926"/>
    <lineage>
        <taxon>Archaea</taxon>
        <taxon>Methanobacteriati</taxon>
        <taxon>Methanobacteriota</taxon>
        <taxon>Stenosarchaea group</taxon>
        <taxon>Methanomicrobia</taxon>
        <taxon>Methanomicrobiales</taxon>
        <taxon>Methanomicrobiaceae</taxon>
        <taxon>Methanolacinia</taxon>
    </lineage>
</organism>
<dbReference type="RefSeq" id="WP_013328603.1">
    <property type="nucleotide sequence ID" value="NC_014507.1"/>
</dbReference>
<dbReference type="GeneID" id="9743100"/>
<dbReference type="OrthoDB" id="374228at2157"/>
<proteinExistence type="predicted"/>
<sequence length="91" mass="10362">MAKKIEGELGLSLTGTGMPATSEDLFEKDHLCTFALLCTKLHFESANQISDIKPFFRTSGPDRNLKILFALNLKKHTRKYQNKYRDQLLCA</sequence>
<keyword evidence="2" id="KW-1185">Reference proteome</keyword>
<dbReference type="HOGENOM" id="CLU_2565787_0_0_2"/>
<name>E1RI40_METP4</name>
<evidence type="ECO:0000313" key="2">
    <source>
        <dbReference type="Proteomes" id="UP000006565"/>
    </source>
</evidence>
<dbReference type="AlphaFoldDB" id="E1RI40"/>
<protein>
    <submittedName>
        <fullName evidence="1">Uncharacterized protein</fullName>
    </submittedName>
</protein>
<evidence type="ECO:0000313" key="1">
    <source>
        <dbReference type="EMBL" id="ADN35425.1"/>
    </source>
</evidence>
<dbReference type="Proteomes" id="UP000006565">
    <property type="component" value="Chromosome"/>
</dbReference>
<dbReference type="KEGG" id="mpi:Mpet_0651"/>
<gene>
    <name evidence="1" type="ordered locus">Mpet_0651</name>
</gene>
<reference evidence="1 2" key="1">
    <citation type="journal article" date="2010" name="Stand. Genomic Sci.">
        <title>Complete genome sequence of Methanoplanus petrolearius type strain (SEBR 4847).</title>
        <authorList>
            <person name="Brambilla E."/>
            <person name="Djao O.D."/>
            <person name="Daligault H."/>
            <person name="Lapidus A."/>
            <person name="Lucas S."/>
            <person name="Hammon N."/>
            <person name="Nolan M."/>
            <person name="Tice H."/>
            <person name="Cheng J.F."/>
            <person name="Han C."/>
            <person name="Tapia R."/>
            <person name="Goodwin L."/>
            <person name="Pitluck S."/>
            <person name="Liolios K."/>
            <person name="Ivanova N."/>
            <person name="Mavromatis K."/>
            <person name="Mikhailova N."/>
            <person name="Pati A."/>
            <person name="Chen A."/>
            <person name="Palaniappan K."/>
            <person name="Land M."/>
            <person name="Hauser L."/>
            <person name="Chang Y.J."/>
            <person name="Jeffries C.D."/>
            <person name="Rohde M."/>
            <person name="Spring S."/>
            <person name="Sikorski J."/>
            <person name="Goker M."/>
            <person name="Woyke T."/>
            <person name="Bristow J."/>
            <person name="Eisen J.A."/>
            <person name="Markowitz V."/>
            <person name="Hugenholtz P."/>
            <person name="Kyrpides N.C."/>
            <person name="Klenk H.P."/>
        </authorList>
    </citation>
    <scope>NUCLEOTIDE SEQUENCE [LARGE SCALE GENOMIC DNA]</scope>
    <source>
        <strain evidence="2">DSM 11571 / OCM 486 / SEBR 4847</strain>
    </source>
</reference>